<accession>A0A6L2JAI9</accession>
<dbReference type="Pfam" id="PF00078">
    <property type="entry name" value="RVT_1"/>
    <property type="match status" value="1"/>
</dbReference>
<comment type="caution">
    <text evidence="7">The sequence shown here is derived from an EMBL/GenBank/DDBJ whole genome shotgun (WGS) entry which is preliminary data.</text>
</comment>
<dbReference type="GO" id="GO:0003677">
    <property type="term" value="F:DNA binding"/>
    <property type="evidence" value="ECO:0007669"/>
    <property type="project" value="UniProtKB-KW"/>
</dbReference>
<keyword evidence="2" id="KW-0378">Hydrolase</keyword>
<dbReference type="InterPro" id="IPR041577">
    <property type="entry name" value="RT_RNaseH_2"/>
</dbReference>
<dbReference type="Gene3D" id="4.10.60.10">
    <property type="entry name" value="Zinc finger, CCHC-type"/>
    <property type="match status" value="1"/>
</dbReference>
<evidence type="ECO:0000256" key="2">
    <source>
        <dbReference type="ARBA" id="ARBA00022750"/>
    </source>
</evidence>
<dbReference type="SUPFAM" id="SSF57756">
    <property type="entry name" value="Retrovirus zinc finger-like domains"/>
    <property type="match status" value="1"/>
</dbReference>
<dbReference type="Gene3D" id="3.30.70.270">
    <property type="match status" value="1"/>
</dbReference>
<dbReference type="PANTHER" id="PTHR24559">
    <property type="entry name" value="TRANSPOSON TY3-I GAG-POL POLYPROTEIN"/>
    <property type="match status" value="1"/>
</dbReference>
<feature type="domain" description="CCHC-type" evidence="6">
    <location>
        <begin position="360"/>
        <end position="375"/>
    </location>
</feature>
<dbReference type="SUPFAM" id="SSF56672">
    <property type="entry name" value="DNA/RNA polymerases"/>
    <property type="match status" value="1"/>
</dbReference>
<dbReference type="InterPro" id="IPR043128">
    <property type="entry name" value="Rev_trsase/Diguanyl_cyclase"/>
</dbReference>
<dbReference type="PROSITE" id="PS50158">
    <property type="entry name" value="ZF_CCHC"/>
    <property type="match status" value="2"/>
</dbReference>
<keyword evidence="4" id="KW-0862">Zinc</keyword>
<feature type="domain" description="CCHC-type" evidence="6">
    <location>
        <begin position="329"/>
        <end position="345"/>
    </location>
</feature>
<dbReference type="Pfam" id="PF17919">
    <property type="entry name" value="RT_RNaseH_2"/>
    <property type="match status" value="1"/>
</dbReference>
<dbReference type="GO" id="GO:0004190">
    <property type="term" value="F:aspartic-type endopeptidase activity"/>
    <property type="evidence" value="ECO:0007669"/>
    <property type="project" value="UniProtKB-KW"/>
</dbReference>
<evidence type="ECO:0000313" key="7">
    <source>
        <dbReference type="EMBL" id="GEU33527.1"/>
    </source>
</evidence>
<dbReference type="InterPro" id="IPR043502">
    <property type="entry name" value="DNA/RNA_pol_sf"/>
</dbReference>
<feature type="compositionally biased region" description="Acidic residues" evidence="5">
    <location>
        <begin position="49"/>
        <end position="86"/>
    </location>
</feature>
<dbReference type="EMBL" id="BKCJ010000474">
    <property type="protein sequence ID" value="GEU33527.1"/>
    <property type="molecule type" value="Genomic_DNA"/>
</dbReference>
<dbReference type="Gene3D" id="2.40.70.10">
    <property type="entry name" value="Acid Proteases"/>
    <property type="match status" value="1"/>
</dbReference>
<dbReference type="PANTHER" id="PTHR24559:SF427">
    <property type="entry name" value="RNA-DIRECTED DNA POLYMERASE"/>
    <property type="match status" value="1"/>
</dbReference>
<dbReference type="GO" id="GO:0008270">
    <property type="term" value="F:zinc ion binding"/>
    <property type="evidence" value="ECO:0007669"/>
    <property type="project" value="UniProtKB-KW"/>
</dbReference>
<evidence type="ECO:0000256" key="1">
    <source>
        <dbReference type="ARBA" id="ARBA00022670"/>
    </source>
</evidence>
<evidence type="ECO:0000256" key="5">
    <source>
        <dbReference type="SAM" id="MobiDB-lite"/>
    </source>
</evidence>
<organism evidence="7">
    <name type="scientific">Tanacetum cinerariifolium</name>
    <name type="common">Dalmatian daisy</name>
    <name type="synonym">Chrysanthemum cinerariifolium</name>
    <dbReference type="NCBI Taxonomy" id="118510"/>
    <lineage>
        <taxon>Eukaryota</taxon>
        <taxon>Viridiplantae</taxon>
        <taxon>Streptophyta</taxon>
        <taxon>Embryophyta</taxon>
        <taxon>Tracheophyta</taxon>
        <taxon>Spermatophyta</taxon>
        <taxon>Magnoliopsida</taxon>
        <taxon>eudicotyledons</taxon>
        <taxon>Gunneridae</taxon>
        <taxon>Pentapetalae</taxon>
        <taxon>asterids</taxon>
        <taxon>campanulids</taxon>
        <taxon>Asterales</taxon>
        <taxon>Asteraceae</taxon>
        <taxon>Asteroideae</taxon>
        <taxon>Anthemideae</taxon>
        <taxon>Anthemidinae</taxon>
        <taxon>Tanacetum</taxon>
    </lineage>
</organism>
<dbReference type="CDD" id="cd00303">
    <property type="entry name" value="retropepsin_like"/>
    <property type="match status" value="1"/>
</dbReference>
<dbReference type="GO" id="GO:0006508">
    <property type="term" value="P:proteolysis"/>
    <property type="evidence" value="ECO:0007669"/>
    <property type="project" value="UniProtKB-KW"/>
</dbReference>
<protein>
    <recommendedName>
        <fullName evidence="6">CCHC-type domain-containing protein</fullName>
    </recommendedName>
</protein>
<evidence type="ECO:0000256" key="4">
    <source>
        <dbReference type="PROSITE-ProRule" id="PRU00047"/>
    </source>
</evidence>
<dbReference type="InterPro" id="IPR001878">
    <property type="entry name" value="Znf_CCHC"/>
</dbReference>
<keyword evidence="3" id="KW-0238">DNA-binding</keyword>
<dbReference type="InterPro" id="IPR053134">
    <property type="entry name" value="RNA-dir_DNA_polymerase"/>
</dbReference>
<proteinExistence type="predicted"/>
<keyword evidence="4" id="KW-0479">Metal-binding</keyword>
<dbReference type="Gene3D" id="3.10.10.10">
    <property type="entry name" value="HIV Type 1 Reverse Transcriptase, subunit A, domain 1"/>
    <property type="match status" value="2"/>
</dbReference>
<sequence>MADLPPHYIAENPDNELVNSMDEFALHMNPQQEWNMNGWIEADVPLLGEMDEPLEDEEEDLKEEEMEDEEMVNNEDDEGNEEDDTEVNNPYEEAGPHNRPPPTSDEEFEFAPPVIQIVDADDVPIPPVIQFGGNFHIGESSAMRDLFVGNSKVCALGPMCCDLKSVHKGVKRLIRENRSENSKMMKMIEGLSREFTKLKIQNRRAEEPSRWEAWVRERIPNNLRFRGEPSIYTTSGLVLTIPIIMPPRRMDQANIERLITVSIAQDRATRGSTGGASGSEGNNANQGRAPPVRECTYSSFMKCNPTTFKGVKGAVELFHWFERTKMPPRCNHCGRIGHRAQECRSKSLASGATVWPNVVCYGCGEKGHKSYACPKRTDLKGGNVQSQAYVIRDAEHNQGPNVVMGTFLLNNHYAIILFDSWEDKSFVDIKFSHLIDIKPVKLNTSYEVELADEKVVSTNSVLRGCTLNLLDHLFDIDLMPIELGTFDVIVGMDWLVECDALIVYGKKEVHVPYNNKTLVVKSDSSVSRLKVISCIKAGKYIERGSQLFLTQVTENEPTKKQLQDVPVIHNFPEVFPDDLPRLPPPRQVELKIELIPGAAPVARAPYCLAPFELKELSDQLKELSEKGFIRLQEDIPITAFQTRYGHFEFQVMPFGLTNAPTVFMDLMNRVCKPYLDKFVIVFIDDILIYSKNKEDHEEHLKTILDKGVHVDPEKVKAIRNWSAPTTPMEGMEKEEAIQTLNQKLCFAHILALPEGTENFIVYCDASLKGFGAVLMQREKIKLLSDYDSEFRFHPGKGNVVANALIRKEKKPLRVRSLVMMVHTNLPDRILNAHTEAMKKDNVKAKNLGRLFKPIFKIRSNGI</sequence>
<dbReference type="CDD" id="cd01647">
    <property type="entry name" value="RT_LTR"/>
    <property type="match status" value="1"/>
</dbReference>
<reference evidence="7" key="1">
    <citation type="journal article" date="2019" name="Sci. Rep.">
        <title>Draft genome of Tanacetum cinerariifolium, the natural source of mosquito coil.</title>
        <authorList>
            <person name="Yamashiro T."/>
            <person name="Shiraishi A."/>
            <person name="Satake H."/>
            <person name="Nakayama K."/>
        </authorList>
    </citation>
    <scope>NUCLEOTIDE SEQUENCE</scope>
</reference>
<evidence type="ECO:0000259" key="6">
    <source>
        <dbReference type="PROSITE" id="PS50158"/>
    </source>
</evidence>
<dbReference type="Pfam" id="PF08284">
    <property type="entry name" value="RVP_2"/>
    <property type="match status" value="1"/>
</dbReference>
<dbReference type="InterPro" id="IPR000477">
    <property type="entry name" value="RT_dom"/>
</dbReference>
<gene>
    <name evidence="7" type="ORF">Tci_005505</name>
</gene>
<name>A0A6L2JAI9_TANCI</name>
<dbReference type="InterPro" id="IPR021109">
    <property type="entry name" value="Peptidase_aspartic_dom_sf"/>
</dbReference>
<dbReference type="InterPro" id="IPR036875">
    <property type="entry name" value="Znf_CCHC_sf"/>
</dbReference>
<keyword evidence="4" id="KW-0863">Zinc-finger</keyword>
<dbReference type="SMART" id="SM00343">
    <property type="entry name" value="ZnF_C2HC"/>
    <property type="match status" value="2"/>
</dbReference>
<keyword evidence="1" id="KW-0645">Protease</keyword>
<evidence type="ECO:0000256" key="3">
    <source>
        <dbReference type="ARBA" id="ARBA00023125"/>
    </source>
</evidence>
<feature type="region of interest" description="Disordered" evidence="5">
    <location>
        <begin position="266"/>
        <end position="290"/>
    </location>
</feature>
<dbReference type="AlphaFoldDB" id="A0A6L2JAI9"/>
<keyword evidence="2" id="KW-0064">Aspartyl protease</keyword>
<feature type="region of interest" description="Disordered" evidence="5">
    <location>
        <begin position="48"/>
        <end position="107"/>
    </location>
</feature>